<feature type="transmembrane region" description="Helical" evidence="5">
    <location>
        <begin position="12"/>
        <end position="34"/>
    </location>
</feature>
<comment type="caution">
    <text evidence="7">The sequence shown here is derived from an EMBL/GenBank/DDBJ whole genome shotgun (WGS) entry which is preliminary data.</text>
</comment>
<feature type="transmembrane region" description="Helical" evidence="5">
    <location>
        <begin position="209"/>
        <end position="231"/>
    </location>
</feature>
<feature type="transmembrane region" description="Helical" evidence="5">
    <location>
        <begin position="54"/>
        <end position="76"/>
    </location>
</feature>
<organism evidence="7">
    <name type="scientific">Desulfobacca acetoxidans</name>
    <dbReference type="NCBI Taxonomy" id="60893"/>
    <lineage>
        <taxon>Bacteria</taxon>
        <taxon>Pseudomonadati</taxon>
        <taxon>Thermodesulfobacteriota</taxon>
        <taxon>Desulfobaccia</taxon>
        <taxon>Desulfobaccales</taxon>
        <taxon>Desulfobaccaceae</taxon>
        <taxon>Desulfobacca</taxon>
    </lineage>
</organism>
<accession>A0A7C3V1I4</accession>
<feature type="transmembrane region" description="Helical" evidence="5">
    <location>
        <begin position="164"/>
        <end position="189"/>
    </location>
</feature>
<evidence type="ECO:0000256" key="2">
    <source>
        <dbReference type="ARBA" id="ARBA00022692"/>
    </source>
</evidence>
<evidence type="ECO:0000256" key="3">
    <source>
        <dbReference type="ARBA" id="ARBA00022989"/>
    </source>
</evidence>
<dbReference type="GO" id="GO:0005886">
    <property type="term" value="C:plasma membrane"/>
    <property type="evidence" value="ECO:0007669"/>
    <property type="project" value="UniProtKB-SubCell"/>
</dbReference>
<keyword evidence="4 5" id="KW-0472">Membrane</keyword>
<evidence type="ECO:0000256" key="6">
    <source>
        <dbReference type="SAM" id="MobiDB-lite"/>
    </source>
</evidence>
<dbReference type="EMBL" id="DTMF01000018">
    <property type="protein sequence ID" value="HGF32882.1"/>
    <property type="molecule type" value="Genomic_DNA"/>
</dbReference>
<keyword evidence="3 5" id="KW-1133">Transmembrane helix</keyword>
<dbReference type="HAMAP" id="MF_01600">
    <property type="entry name" value="UPF0182"/>
    <property type="match status" value="1"/>
</dbReference>
<dbReference type="AlphaFoldDB" id="A0A7C3V1I4"/>
<keyword evidence="2 5" id="KW-0812">Transmembrane</keyword>
<feature type="transmembrane region" description="Helical" evidence="5">
    <location>
        <begin position="251"/>
        <end position="273"/>
    </location>
</feature>
<name>A0A7C3V1I4_9BACT</name>
<feature type="transmembrane region" description="Helical" evidence="5">
    <location>
        <begin position="112"/>
        <end position="129"/>
    </location>
</feature>
<feature type="compositionally biased region" description="Basic and acidic residues" evidence="6">
    <location>
        <begin position="848"/>
        <end position="863"/>
    </location>
</feature>
<evidence type="ECO:0000313" key="7">
    <source>
        <dbReference type="EMBL" id="HGF32882.1"/>
    </source>
</evidence>
<keyword evidence="1 5" id="KW-1003">Cell membrane</keyword>
<sequence length="885" mass="102994">MSGLWRWLKILLLAAGGILLLYVVFALVFMDFMVDLWWFDSLGYLGYFFRRLTYRYVILVVFSLLFFLIFFLNFWVASRFLGTSGPDPDRSTLALSRYRFFVHKFRSGSLKIYAPFSLSLGVILAWPFFQRWEQTLLFLFAPEAPWKDPYYGINVSFFLFSLPIYLSVLNTLVVTLILLFLGLILLYWLERKYLSRQERQLPPGAKIHLSVMVFLIFVTGIWDLFLQRYSLLYTNSHEAIFYGPGFVEMNVVLPLIWICIFFLFPTAILLIVYLNFRKGLKFLAISGVLFLLALSARYSPFLPNLVEKYIVKPNEISKEHAYIANNIQATLEGFGLDKVERRDYSIKPMEWNLQKPIIRTNLRNIPVWDHDVLLEVYQHLQALRTYYKFPRVNIDRYSVNDVYQQVNVSPRELSLSDLPPGVRNWINERLKYTHGFGVVMTPAAQGGEEPMTWFIHDIPPQSNYGFKPAQPGIYFGLLDYGYIIAPNAIGEFNYPTAEGDQLSNYQGKDGIYVHSLFRRLLFALYFKERDILFTTKTIPDSRILIRRNIVERIKTLTPFFVLDKDPYVVVTDKNIFWIQDAYTTSTYYPYSQPYAGRMNYIRNSVKIVVDAYNGTVDYYLADEQDPIIQAYSRMYPGLIKPLARMPADLRTHIRYPNDIFNIQVEMYAKYHQTDPGVFYRQEDMWDFPEISHHRQQERMKPYFLTLNLINPNKFEFILVCPMTPRARTNLRSLMVVGCDGDNYGKIFAYDFPKGELVFGPAQIDAFIDQNTKIAQQFTLWNQLGSQVVRGRMILIPVTGGVVYIQPIYLKAAVGVAIPQLQRIILNKGEVTVMEPSLEEDLDRLDKRMRELSERARDRLEGGRPPEITPSTPGPSLTPPPTPPAR</sequence>
<proteinExistence type="inferred from homology"/>
<evidence type="ECO:0000256" key="5">
    <source>
        <dbReference type="HAMAP-Rule" id="MF_01600"/>
    </source>
</evidence>
<dbReference type="GO" id="GO:0005576">
    <property type="term" value="C:extracellular region"/>
    <property type="evidence" value="ECO:0007669"/>
    <property type="project" value="TreeGrafter"/>
</dbReference>
<dbReference type="Pfam" id="PF03699">
    <property type="entry name" value="UPF0182"/>
    <property type="match status" value="1"/>
</dbReference>
<dbReference type="InterPro" id="IPR005372">
    <property type="entry name" value="UPF0182"/>
</dbReference>
<evidence type="ECO:0000256" key="4">
    <source>
        <dbReference type="ARBA" id="ARBA00023136"/>
    </source>
</evidence>
<dbReference type="PANTHER" id="PTHR39344:SF1">
    <property type="entry name" value="UPF0182 PROTEIN SLL1060"/>
    <property type="match status" value="1"/>
</dbReference>
<comment type="subcellular location">
    <subcellularLocation>
        <location evidence="5">Cell membrane</location>
        <topology evidence="5">Multi-pass membrane protein</topology>
    </subcellularLocation>
</comment>
<evidence type="ECO:0000256" key="1">
    <source>
        <dbReference type="ARBA" id="ARBA00022475"/>
    </source>
</evidence>
<comment type="similarity">
    <text evidence="5">Belongs to the UPF0182 family.</text>
</comment>
<dbReference type="PANTHER" id="PTHR39344">
    <property type="entry name" value="UPF0182 PROTEIN SLL1060"/>
    <property type="match status" value="1"/>
</dbReference>
<protein>
    <recommendedName>
        <fullName evidence="5">UPF0182 protein ENW96_00635</fullName>
    </recommendedName>
</protein>
<reference evidence="7" key="1">
    <citation type="journal article" date="2020" name="mSystems">
        <title>Genome- and Community-Level Interaction Insights into Carbon Utilization and Element Cycling Functions of Hydrothermarchaeota in Hydrothermal Sediment.</title>
        <authorList>
            <person name="Zhou Z."/>
            <person name="Liu Y."/>
            <person name="Xu W."/>
            <person name="Pan J."/>
            <person name="Luo Z.H."/>
            <person name="Li M."/>
        </authorList>
    </citation>
    <scope>NUCLEOTIDE SEQUENCE [LARGE SCALE GENOMIC DNA]</scope>
    <source>
        <strain evidence="7">SpSt-897</strain>
    </source>
</reference>
<gene>
    <name evidence="7" type="ORF">ENW96_00635</name>
</gene>
<feature type="region of interest" description="Disordered" evidence="6">
    <location>
        <begin position="848"/>
        <end position="885"/>
    </location>
</feature>
<feature type="compositionally biased region" description="Pro residues" evidence="6">
    <location>
        <begin position="871"/>
        <end position="885"/>
    </location>
</feature>
<feature type="transmembrane region" description="Helical" evidence="5">
    <location>
        <begin position="280"/>
        <end position="298"/>
    </location>
</feature>